<feature type="compositionally biased region" description="Gly residues" evidence="10">
    <location>
        <begin position="436"/>
        <end position="446"/>
    </location>
</feature>
<dbReference type="Gene3D" id="1.10.510.10">
    <property type="entry name" value="Transferase(Phosphotransferase) domain 1"/>
    <property type="match status" value="1"/>
</dbReference>
<dbReference type="EC" id="2.7.12.2" evidence="6"/>
<keyword evidence="1" id="KW-0808">Transferase</keyword>
<evidence type="ECO:0000313" key="13">
    <source>
        <dbReference type="Proteomes" id="UP000664859"/>
    </source>
</evidence>
<dbReference type="EMBL" id="JAFCMP010000555">
    <property type="protein sequence ID" value="KAG5175017.1"/>
    <property type="molecule type" value="Genomic_DNA"/>
</dbReference>
<comment type="catalytic activity">
    <reaction evidence="8">
        <text>L-threonyl-[protein] + ATP = O-phospho-L-threonyl-[protein] + ADP + H(+)</text>
        <dbReference type="Rhea" id="RHEA:46608"/>
        <dbReference type="Rhea" id="RHEA-COMP:11060"/>
        <dbReference type="Rhea" id="RHEA-COMP:11605"/>
        <dbReference type="ChEBI" id="CHEBI:15378"/>
        <dbReference type="ChEBI" id="CHEBI:30013"/>
        <dbReference type="ChEBI" id="CHEBI:30616"/>
        <dbReference type="ChEBI" id="CHEBI:61977"/>
        <dbReference type="ChEBI" id="CHEBI:456216"/>
        <dbReference type="EC" id="2.7.12.2"/>
    </reaction>
</comment>
<comment type="catalytic activity">
    <reaction evidence="9">
        <text>L-tyrosyl-[protein] + ATP = O-phospho-L-tyrosyl-[protein] + ADP + H(+)</text>
        <dbReference type="Rhea" id="RHEA:10596"/>
        <dbReference type="Rhea" id="RHEA-COMP:10136"/>
        <dbReference type="Rhea" id="RHEA-COMP:20101"/>
        <dbReference type="ChEBI" id="CHEBI:15378"/>
        <dbReference type="ChEBI" id="CHEBI:30616"/>
        <dbReference type="ChEBI" id="CHEBI:46858"/>
        <dbReference type="ChEBI" id="CHEBI:61978"/>
        <dbReference type="ChEBI" id="CHEBI:456216"/>
        <dbReference type="EC" id="2.7.12.2"/>
    </reaction>
</comment>
<evidence type="ECO:0000256" key="6">
    <source>
        <dbReference type="ARBA" id="ARBA00038999"/>
    </source>
</evidence>
<evidence type="ECO:0000256" key="9">
    <source>
        <dbReference type="ARBA" id="ARBA00051693"/>
    </source>
</evidence>
<dbReference type="SMART" id="SM00220">
    <property type="entry name" value="S_TKc"/>
    <property type="match status" value="1"/>
</dbReference>
<evidence type="ECO:0000259" key="11">
    <source>
        <dbReference type="PROSITE" id="PS50011"/>
    </source>
</evidence>
<comment type="caution">
    <text evidence="12">The sequence shown here is derived from an EMBL/GenBank/DDBJ whole genome shotgun (WGS) entry which is preliminary data.</text>
</comment>
<dbReference type="InterPro" id="IPR011009">
    <property type="entry name" value="Kinase-like_dom_sf"/>
</dbReference>
<dbReference type="SUPFAM" id="SSF56112">
    <property type="entry name" value="Protein kinase-like (PK-like)"/>
    <property type="match status" value="1"/>
</dbReference>
<evidence type="ECO:0000256" key="7">
    <source>
        <dbReference type="ARBA" id="ARBA00049014"/>
    </source>
</evidence>
<keyword evidence="3 12" id="KW-0418">Kinase</keyword>
<evidence type="ECO:0000256" key="1">
    <source>
        <dbReference type="ARBA" id="ARBA00022679"/>
    </source>
</evidence>
<accession>A0A836C7K8</accession>
<keyword evidence="2" id="KW-0547">Nucleotide-binding</keyword>
<dbReference type="OrthoDB" id="10252354at2759"/>
<evidence type="ECO:0000313" key="12">
    <source>
        <dbReference type="EMBL" id="KAG5175017.1"/>
    </source>
</evidence>
<evidence type="ECO:0000256" key="2">
    <source>
        <dbReference type="ARBA" id="ARBA00022741"/>
    </source>
</evidence>
<keyword evidence="13" id="KW-1185">Reference proteome</keyword>
<dbReference type="Proteomes" id="UP000664859">
    <property type="component" value="Unassembled WGS sequence"/>
</dbReference>
<name>A0A836C7K8_9STRA</name>
<sequence length="598" mass="65061">MPHRKPSILIPLGEEEEEESKELSDLIDRATGSIAAADLDFGRVLGKGACSYVLEARHKRSNDLYAVKVFNPYDREKEKQLMRELSMLEMVTCPCLVRFYGVFRSDGKMVTCPCLVRFYGVFRSDGKLVTRPCLVRFYGVFRSDGKVHVVLEHMDAGSLHDVIYGFTGGDLVPESVIAAIFYQVLWGLGYLHFERRLHRDIKPSNILLNRKGEVRLTDFGIATELQGDELASTMVGTFRYMSPERLRGDEYGAAADVWGLGLVILELATQQKLWSTSTSTYDSAPFVNCSNQIDLNQLLEEVRMESFIPSRQRSSALCEALRSCLHADPQRRVPVPVLFDSPLFSDFGISDLDVATEILRTWLSEQEQSWAGEQDWGEPSEEEKCGGLASNNHRSSAQPRGLRGLNVSMSIHDDETSSHLVTTWKSSEDGDSWSDDGGGGGSGGGTCREVGTHREMGMGSYREMGMGSYREGSYRDGASDHSRDVDETQPSRSGGAMVPAAARAAGAKKGWRADLQASGGSSVDTPPRCRPGAGDYNDAPLHADAAAAADGRRAPPQFCVCCGRDVCDPGGRGERSPAGAAAVVSGREGGTGLGLAAL</sequence>
<dbReference type="GO" id="GO:0005524">
    <property type="term" value="F:ATP binding"/>
    <property type="evidence" value="ECO:0007669"/>
    <property type="project" value="UniProtKB-KW"/>
</dbReference>
<feature type="compositionally biased region" description="Polar residues" evidence="10">
    <location>
        <begin position="389"/>
        <end position="398"/>
    </location>
</feature>
<evidence type="ECO:0000256" key="4">
    <source>
        <dbReference type="ARBA" id="ARBA00022840"/>
    </source>
</evidence>
<dbReference type="Pfam" id="PF00069">
    <property type="entry name" value="Pkinase"/>
    <property type="match status" value="2"/>
</dbReference>
<dbReference type="PANTHER" id="PTHR48013:SF9">
    <property type="entry name" value="DUAL SPECIFICITY MITOGEN-ACTIVATED PROTEIN KINASE KINASE 5"/>
    <property type="match status" value="1"/>
</dbReference>
<feature type="region of interest" description="Disordered" evidence="10">
    <location>
        <begin position="414"/>
        <end position="529"/>
    </location>
</feature>
<dbReference type="AlphaFoldDB" id="A0A836C7K8"/>
<feature type="region of interest" description="Disordered" evidence="10">
    <location>
        <begin position="369"/>
        <end position="401"/>
    </location>
</feature>
<dbReference type="InterPro" id="IPR000719">
    <property type="entry name" value="Prot_kinase_dom"/>
</dbReference>
<reference evidence="12" key="1">
    <citation type="submission" date="2021-02" db="EMBL/GenBank/DDBJ databases">
        <title>First Annotated Genome of the Yellow-green Alga Tribonema minus.</title>
        <authorList>
            <person name="Mahan K.M."/>
        </authorList>
    </citation>
    <scope>NUCLEOTIDE SEQUENCE</scope>
    <source>
        <strain evidence="12">UTEX B ZZ1240</strain>
    </source>
</reference>
<dbReference type="PANTHER" id="PTHR48013">
    <property type="entry name" value="DUAL SPECIFICITY MITOGEN-ACTIVATED PROTEIN KINASE KINASE 5-RELATED"/>
    <property type="match status" value="1"/>
</dbReference>
<proteinExistence type="inferred from homology"/>
<comment type="similarity">
    <text evidence="5">Belongs to the protein kinase superfamily. STE Ser/Thr protein kinase family. MAP kinase kinase subfamily.</text>
</comment>
<evidence type="ECO:0000256" key="10">
    <source>
        <dbReference type="SAM" id="MobiDB-lite"/>
    </source>
</evidence>
<organism evidence="12 13">
    <name type="scientific">Tribonema minus</name>
    <dbReference type="NCBI Taxonomy" id="303371"/>
    <lineage>
        <taxon>Eukaryota</taxon>
        <taxon>Sar</taxon>
        <taxon>Stramenopiles</taxon>
        <taxon>Ochrophyta</taxon>
        <taxon>PX clade</taxon>
        <taxon>Xanthophyceae</taxon>
        <taxon>Tribonematales</taxon>
        <taxon>Tribonemataceae</taxon>
        <taxon>Tribonema</taxon>
    </lineage>
</organism>
<gene>
    <name evidence="12" type="ORF">JKP88DRAFT_283932</name>
</gene>
<protein>
    <recommendedName>
        <fullName evidence="6">mitogen-activated protein kinase kinase</fullName>
        <ecNumber evidence="6">2.7.12.2</ecNumber>
    </recommendedName>
</protein>
<dbReference type="GO" id="GO:0004708">
    <property type="term" value="F:MAP kinase kinase activity"/>
    <property type="evidence" value="ECO:0007669"/>
    <property type="project" value="UniProtKB-EC"/>
</dbReference>
<evidence type="ECO:0000256" key="8">
    <source>
        <dbReference type="ARBA" id="ARBA00049299"/>
    </source>
</evidence>
<evidence type="ECO:0000256" key="5">
    <source>
        <dbReference type="ARBA" id="ARBA00038035"/>
    </source>
</evidence>
<evidence type="ECO:0000256" key="3">
    <source>
        <dbReference type="ARBA" id="ARBA00022777"/>
    </source>
</evidence>
<comment type="catalytic activity">
    <reaction evidence="7">
        <text>L-seryl-[protein] + ATP = O-phospho-L-seryl-[protein] + ADP + H(+)</text>
        <dbReference type="Rhea" id="RHEA:17989"/>
        <dbReference type="Rhea" id="RHEA-COMP:9863"/>
        <dbReference type="Rhea" id="RHEA-COMP:11604"/>
        <dbReference type="ChEBI" id="CHEBI:15378"/>
        <dbReference type="ChEBI" id="CHEBI:29999"/>
        <dbReference type="ChEBI" id="CHEBI:30616"/>
        <dbReference type="ChEBI" id="CHEBI:83421"/>
        <dbReference type="ChEBI" id="CHEBI:456216"/>
        <dbReference type="EC" id="2.7.12.2"/>
    </reaction>
</comment>
<dbReference type="Gene3D" id="3.30.200.20">
    <property type="entry name" value="Phosphorylase Kinase, domain 1"/>
    <property type="match status" value="1"/>
</dbReference>
<feature type="domain" description="Protein kinase" evidence="11">
    <location>
        <begin position="39"/>
        <end position="344"/>
    </location>
</feature>
<dbReference type="PROSITE" id="PS50011">
    <property type="entry name" value="PROTEIN_KINASE_DOM"/>
    <property type="match status" value="1"/>
</dbReference>
<feature type="compositionally biased region" description="Basic and acidic residues" evidence="10">
    <location>
        <begin position="472"/>
        <end position="486"/>
    </location>
</feature>
<keyword evidence="4" id="KW-0067">ATP-binding</keyword>